<evidence type="ECO:0000256" key="5">
    <source>
        <dbReference type="ARBA" id="ARBA00022982"/>
    </source>
</evidence>
<evidence type="ECO:0000256" key="6">
    <source>
        <dbReference type="ARBA" id="ARBA00022989"/>
    </source>
</evidence>
<dbReference type="PIRSF" id="PIRSF036659">
    <property type="entry name" value="BdbC"/>
    <property type="match status" value="1"/>
</dbReference>
<keyword evidence="8 12" id="KW-0472">Membrane</keyword>
<evidence type="ECO:0000256" key="9">
    <source>
        <dbReference type="ARBA" id="ARBA00023157"/>
    </source>
</evidence>
<feature type="transmembrane region" description="Helical" evidence="12">
    <location>
        <begin position="7"/>
        <end position="27"/>
    </location>
</feature>
<dbReference type="EMBL" id="JAEQNB010000001">
    <property type="protein sequence ID" value="MBL0385590.1"/>
    <property type="molecule type" value="Genomic_DNA"/>
</dbReference>
<proteinExistence type="inferred from homology"/>
<evidence type="ECO:0000256" key="12">
    <source>
        <dbReference type="SAM" id="Phobius"/>
    </source>
</evidence>
<protein>
    <submittedName>
        <fullName evidence="13">Disulfide bond formation protein B</fullName>
    </submittedName>
</protein>
<feature type="transmembrane region" description="Helical" evidence="12">
    <location>
        <begin position="39"/>
        <end position="57"/>
    </location>
</feature>
<dbReference type="InterPro" id="IPR003752">
    <property type="entry name" value="DiS_bond_form_DsbB/BdbC"/>
</dbReference>
<evidence type="ECO:0000256" key="3">
    <source>
        <dbReference type="ARBA" id="ARBA00022448"/>
    </source>
</evidence>
<sequence>MRFLRSYNLYLAWLVSVIALCGSLYLSEIMLFEPCKLCWFQRICMYPLAVLLGIAAYRSDRGIILYTRTLSIVGMCIPLYQYLEQKVPAMQKILPCTIGVPCSGQYINWLGFITIPFLALVGFLLITILLSIRENTK</sequence>
<keyword evidence="11" id="KW-0676">Redox-active center</keyword>
<dbReference type="Gene3D" id="1.20.1550.10">
    <property type="entry name" value="DsbB-like"/>
    <property type="match status" value="1"/>
</dbReference>
<feature type="transmembrane region" description="Helical" evidence="12">
    <location>
        <begin position="109"/>
        <end position="132"/>
    </location>
</feature>
<keyword evidence="14" id="KW-1185">Reference proteome</keyword>
<keyword evidence="10" id="KW-0143">Chaperone</keyword>
<evidence type="ECO:0000313" key="14">
    <source>
        <dbReference type="Proteomes" id="UP000602284"/>
    </source>
</evidence>
<evidence type="ECO:0000256" key="4">
    <source>
        <dbReference type="ARBA" id="ARBA00022692"/>
    </source>
</evidence>
<dbReference type="PANTHER" id="PTHR43469">
    <property type="entry name" value="DISULFIDE FORMATION PROTEIN-RELATED"/>
    <property type="match status" value="1"/>
</dbReference>
<organism evidence="13 14">
    <name type="scientific">Tumebacillus amylolyticus</name>
    <dbReference type="NCBI Taxonomy" id="2801339"/>
    <lineage>
        <taxon>Bacteria</taxon>
        <taxon>Bacillati</taxon>
        <taxon>Bacillota</taxon>
        <taxon>Bacilli</taxon>
        <taxon>Bacillales</taxon>
        <taxon>Alicyclobacillaceae</taxon>
        <taxon>Tumebacillus</taxon>
    </lineage>
</organism>
<dbReference type="InterPro" id="IPR012187">
    <property type="entry name" value="Disulphide_bond_form_BdbC"/>
</dbReference>
<accession>A0ABS1J5W7</accession>
<comment type="caution">
    <text evidence="13">The sequence shown here is derived from an EMBL/GenBank/DDBJ whole genome shotgun (WGS) entry which is preliminary data.</text>
</comment>
<comment type="similarity">
    <text evidence="2">Belongs to the DsbB family. BdbC subfamily.</text>
</comment>
<dbReference type="Proteomes" id="UP000602284">
    <property type="component" value="Unassembled WGS sequence"/>
</dbReference>
<keyword evidence="6 12" id="KW-1133">Transmembrane helix</keyword>
<dbReference type="InterPro" id="IPR023380">
    <property type="entry name" value="DsbB-like_sf"/>
</dbReference>
<evidence type="ECO:0000256" key="1">
    <source>
        <dbReference type="ARBA" id="ARBA00004141"/>
    </source>
</evidence>
<comment type="subcellular location">
    <subcellularLocation>
        <location evidence="1">Membrane</location>
        <topology evidence="1">Multi-pass membrane protein</topology>
    </subcellularLocation>
</comment>
<keyword evidence="5" id="KW-0249">Electron transport</keyword>
<evidence type="ECO:0000256" key="2">
    <source>
        <dbReference type="ARBA" id="ARBA00007602"/>
    </source>
</evidence>
<evidence type="ECO:0000256" key="10">
    <source>
        <dbReference type="ARBA" id="ARBA00023186"/>
    </source>
</evidence>
<keyword evidence="4 12" id="KW-0812">Transmembrane</keyword>
<dbReference type="Pfam" id="PF02600">
    <property type="entry name" value="DsbB"/>
    <property type="match status" value="1"/>
</dbReference>
<dbReference type="NCBIfam" id="NF002849">
    <property type="entry name" value="PRK03113.1"/>
    <property type="match status" value="1"/>
</dbReference>
<evidence type="ECO:0000313" key="13">
    <source>
        <dbReference type="EMBL" id="MBL0385590.1"/>
    </source>
</evidence>
<dbReference type="HAMAP" id="MF_00287">
    <property type="entry name" value="BdbC"/>
    <property type="match status" value="1"/>
</dbReference>
<keyword evidence="7" id="KW-0560">Oxidoreductase</keyword>
<gene>
    <name evidence="13" type="ORF">JJB07_02910</name>
</gene>
<dbReference type="PANTHER" id="PTHR43469:SF1">
    <property type="entry name" value="SPBETA PROPHAGE-DERIVED DISULFIDE BOND FORMATION PROTEIN B"/>
    <property type="match status" value="1"/>
</dbReference>
<evidence type="ECO:0000256" key="7">
    <source>
        <dbReference type="ARBA" id="ARBA00023002"/>
    </source>
</evidence>
<evidence type="ECO:0000256" key="8">
    <source>
        <dbReference type="ARBA" id="ARBA00023136"/>
    </source>
</evidence>
<feature type="transmembrane region" description="Helical" evidence="12">
    <location>
        <begin position="64"/>
        <end position="83"/>
    </location>
</feature>
<evidence type="ECO:0000256" key="11">
    <source>
        <dbReference type="ARBA" id="ARBA00023284"/>
    </source>
</evidence>
<name>A0ABS1J5W7_9BACL</name>
<keyword evidence="9" id="KW-1015">Disulfide bond</keyword>
<reference evidence="13 14" key="1">
    <citation type="submission" date="2021-01" db="EMBL/GenBank/DDBJ databases">
        <title>Tumebacillus sp. strain ITR2 16S ribosomal RNA gene Genome sequencing and assembly.</title>
        <authorList>
            <person name="Kang M."/>
        </authorList>
    </citation>
    <scope>NUCLEOTIDE SEQUENCE [LARGE SCALE GENOMIC DNA]</scope>
    <source>
        <strain evidence="13 14">ITR2</strain>
    </source>
</reference>
<dbReference type="SUPFAM" id="SSF158442">
    <property type="entry name" value="DsbB-like"/>
    <property type="match status" value="1"/>
</dbReference>
<keyword evidence="3" id="KW-0813">Transport</keyword>